<dbReference type="PROSITE" id="PS51762">
    <property type="entry name" value="GH16_2"/>
    <property type="match status" value="1"/>
</dbReference>
<dbReference type="Gene3D" id="2.60.120.200">
    <property type="match status" value="1"/>
</dbReference>
<evidence type="ECO:0000259" key="4">
    <source>
        <dbReference type="PROSITE" id="PS51762"/>
    </source>
</evidence>
<proteinExistence type="predicted"/>
<accession>A0A8H7RSE5</accession>
<dbReference type="Proteomes" id="UP000650833">
    <property type="component" value="Unassembled WGS sequence"/>
</dbReference>
<dbReference type="Pfam" id="PF00722">
    <property type="entry name" value="Glyco_hydro_16"/>
    <property type="match status" value="1"/>
</dbReference>
<evidence type="ECO:0000256" key="2">
    <source>
        <dbReference type="ARBA" id="ARBA00023295"/>
    </source>
</evidence>
<dbReference type="EMBL" id="JAEPRC010000003">
    <property type="protein sequence ID" value="KAG2215820.1"/>
    <property type="molecule type" value="Genomic_DNA"/>
</dbReference>
<dbReference type="InterPro" id="IPR000757">
    <property type="entry name" value="Beta-glucanase-like"/>
</dbReference>
<dbReference type="InterPro" id="IPR013320">
    <property type="entry name" value="ConA-like_dom_sf"/>
</dbReference>
<evidence type="ECO:0000256" key="3">
    <source>
        <dbReference type="SAM" id="SignalP"/>
    </source>
</evidence>
<dbReference type="AlphaFoldDB" id="A0A8H7RSE5"/>
<feature type="signal peptide" evidence="3">
    <location>
        <begin position="1"/>
        <end position="23"/>
    </location>
</feature>
<organism evidence="5 6">
    <name type="scientific">Mucor plumbeus</name>
    <dbReference type="NCBI Taxonomy" id="97098"/>
    <lineage>
        <taxon>Eukaryota</taxon>
        <taxon>Fungi</taxon>
        <taxon>Fungi incertae sedis</taxon>
        <taxon>Mucoromycota</taxon>
        <taxon>Mucoromycotina</taxon>
        <taxon>Mucoromycetes</taxon>
        <taxon>Mucorales</taxon>
        <taxon>Mucorineae</taxon>
        <taxon>Mucoraceae</taxon>
        <taxon>Mucor</taxon>
    </lineage>
</organism>
<gene>
    <name evidence="5" type="ORF">INT46_007443</name>
</gene>
<evidence type="ECO:0000256" key="1">
    <source>
        <dbReference type="ARBA" id="ARBA00022801"/>
    </source>
</evidence>
<evidence type="ECO:0000313" key="5">
    <source>
        <dbReference type="EMBL" id="KAG2215820.1"/>
    </source>
</evidence>
<dbReference type="InterPro" id="IPR044791">
    <property type="entry name" value="Beta-glucanase/XTH"/>
</dbReference>
<sequence>MYILNVSNLSLCAVAIFFTIVSATGLNQCTSGTTKFSKGLGDWAEERGLTNGWKITNDGLVMTLEAPKKIVRMTNSSDSDNPYNKYESPTSPNFIYPTLLKYGSVSFNLKVASVAGTVTAAVFLAPGGDEIDFEMLGADHNKVQTNFFYGANPIYGVNGADTEVGINTASDFHNYTIDWSPKRIEFLIDGEVIRTVKNDDDCNKEGNCTYPTHAAAIQIGVWDASTVSSTAEWAKGPIDWTKGETISATVKSITVNCNSEYNDVN</sequence>
<name>A0A8H7RSE5_9FUNG</name>
<protein>
    <recommendedName>
        <fullName evidence="4">GH16 domain-containing protein</fullName>
    </recommendedName>
</protein>
<feature type="chain" id="PRO_5034857143" description="GH16 domain-containing protein" evidence="3">
    <location>
        <begin position="24"/>
        <end position="265"/>
    </location>
</feature>
<comment type="caution">
    <text evidence="5">The sequence shown here is derived from an EMBL/GenBank/DDBJ whole genome shotgun (WGS) entry which is preliminary data.</text>
</comment>
<evidence type="ECO:0000313" key="6">
    <source>
        <dbReference type="Proteomes" id="UP000650833"/>
    </source>
</evidence>
<dbReference type="GO" id="GO:0005975">
    <property type="term" value="P:carbohydrate metabolic process"/>
    <property type="evidence" value="ECO:0007669"/>
    <property type="project" value="InterPro"/>
</dbReference>
<reference evidence="5" key="1">
    <citation type="submission" date="2020-12" db="EMBL/GenBank/DDBJ databases">
        <title>Metabolic potential, ecology and presence of endohyphal bacteria is reflected in genomic diversity of Mucoromycotina.</title>
        <authorList>
            <person name="Muszewska A."/>
            <person name="Okrasinska A."/>
            <person name="Steczkiewicz K."/>
            <person name="Drgas O."/>
            <person name="Orlowska M."/>
            <person name="Perlinska-Lenart U."/>
            <person name="Aleksandrzak-Piekarczyk T."/>
            <person name="Szatraj K."/>
            <person name="Zielenkiewicz U."/>
            <person name="Pilsyk S."/>
            <person name="Malc E."/>
            <person name="Mieczkowski P."/>
            <person name="Kruszewska J.S."/>
            <person name="Biernat P."/>
            <person name="Pawlowska J."/>
        </authorList>
    </citation>
    <scope>NUCLEOTIDE SEQUENCE</scope>
    <source>
        <strain evidence="5">CBS 226.32</strain>
    </source>
</reference>
<keyword evidence="2" id="KW-0326">Glycosidase</keyword>
<keyword evidence="6" id="KW-1185">Reference proteome</keyword>
<keyword evidence="3" id="KW-0732">Signal</keyword>
<dbReference type="PANTHER" id="PTHR31062">
    <property type="entry name" value="XYLOGLUCAN ENDOTRANSGLUCOSYLASE/HYDROLASE PROTEIN 8-RELATED"/>
    <property type="match status" value="1"/>
</dbReference>
<feature type="domain" description="GH16" evidence="4">
    <location>
        <begin position="23"/>
        <end position="249"/>
    </location>
</feature>
<dbReference type="SUPFAM" id="SSF49899">
    <property type="entry name" value="Concanavalin A-like lectins/glucanases"/>
    <property type="match status" value="1"/>
</dbReference>
<dbReference type="OrthoDB" id="4781at2759"/>
<keyword evidence="1" id="KW-0378">Hydrolase</keyword>
<dbReference type="GO" id="GO:0004553">
    <property type="term" value="F:hydrolase activity, hydrolyzing O-glycosyl compounds"/>
    <property type="evidence" value="ECO:0007669"/>
    <property type="project" value="InterPro"/>
</dbReference>